<dbReference type="InterPro" id="IPR039164">
    <property type="entry name" value="UBR1-like"/>
</dbReference>
<dbReference type="PROSITE" id="PS51157">
    <property type="entry name" value="ZF_UBR"/>
    <property type="match status" value="1"/>
</dbReference>
<keyword evidence="14" id="KW-1185">Reference proteome</keyword>
<feature type="region of interest" description="Disordered" evidence="11">
    <location>
        <begin position="1"/>
        <end position="30"/>
    </location>
</feature>
<feature type="compositionally biased region" description="Low complexity" evidence="11">
    <location>
        <begin position="1"/>
        <end position="27"/>
    </location>
</feature>
<evidence type="ECO:0000313" key="14">
    <source>
        <dbReference type="Proteomes" id="UP001283361"/>
    </source>
</evidence>
<feature type="domain" description="UBR-type" evidence="12">
    <location>
        <begin position="101"/>
        <end position="172"/>
    </location>
</feature>
<proteinExistence type="inferred from homology"/>
<dbReference type="Gene3D" id="2.10.110.30">
    <property type="match status" value="1"/>
</dbReference>
<sequence length="1854" mass="208382">MSGSNNPSKTPSSSSSRKPTSSGSSSGAIKKREKRAVALYLKKEISKAERSKKLPDHLDYLLDPQRPIDDSDNIDSCKWFIAGGLTFEEFEQKVREYDSSVMCGLVWTANFVAYRCRTCGISPCMSICSDCFQAGNHEGHDYNMFRSHSGGACDCGDASVMRPEGFCSRHGNSCSSKAHPEAPAELMAMSKEMMPSLFLRLLYHFREHFEVQVRESSTTFIWRNAELEQYIAFLQSLSDMGAAMRRVMAEAFIDEASYTKSTSELKPDSKEHKIYAVFLEQLNSYGLRYPPNFDKYKDRPGMNQRLEYSSIIEEILFWVLRFEFPEQLVTFLLGLLPDDLYKESFAKAFVKHYSRVSIVLMEAKDRVMVANRFVHISVQLFSNESLAVFLTEHHNLLLTIILSLANMMQSIQVASLLEDPDMKSNFHCVVNCDHLIMRDHCYWPVVSDLINVLSHRKIAHSFLQDPDLVVLWLDLLNSMQGMNLNTRELRQHVEFEPDSYYAAFSAELEMSASPMWSLLMHCQTPDTRQYILDTVQATKGALQDWFEAINFKDTMKPNPYQLTFHLPLHRYLAMFVMIAIKNHDADLISLLPEESLLKQIMMHPLQIQVCLAQIYAGMWVRNGIQIKGQAMTYIQCHFCYSMSDADLFLLQLCAIKLDPDYFVTTVLERFRIMDWLSYCPEMANASSLIDPDHKLAMVEGALSLFSALLGIQTYLGIGEADLVRKEMASLLCMNDRQHSTLMDLMPEKTGVSGLAKELFEPTLKDLADYKAPNFEAGGLQQGTYIPKASVWENDFDPVHVSQRAIYRKDMQAAVDRYTEHIKSTRNYKKTTNLWPPFKIDDNVHNSYRGIYRLVNCKSMHAFLFSVLHKALNKDRSIPESILYHTIHLLNLCLHFAPKTFPNRVPGLSLQVHDSQLDRWFGTSDIKANACDIISEVMVPTPVTEAEIRSSGSATDMDGSSLEEMFQIQPSALSSSAGPITSAQLGQIPPLTMVSLPSVASGGGGSGISSNFALGIPVPHPPTGGPKIAAKRYESRGVATAQFMSKRITVKESIISVLLKLHTKLGGSASYRPQAQQASSSSRASASFDSESKGGDGQFYIAAFLDRLYSASSNASRIIDETCRSLNMNKAKAGPSDSDKDNKRRKAWNRQQKLMAEFASKQKAFLESAMDEGIASDSEEAASSTTSPGAEAIKQDTKEYDCAICNQTTPSTGQRPVGLVVFLQASSVLGHRHQNDQEYSLSMSDSQMQRYLNSSCGKVSKRKMDILLKHFDDKSVELSVNIGWEGGVIAQTCGHYLHLDCHKSYLDSLKSQSQADVLAVNKLEYWCPLCRQLSNSVIPMVPEESRSMLVKPVSSDPRQMALDIAEMMVKRSIGMEYPNLTKAMRTAMEDLTRITYPSYRSFSSRLNTESILLFMASVARTNLELELLQRGGKLGSAVAATGKKDCFLPMLHVLSLHSKVLSPSSSFPDLWNHITGIPIGENSTSLSVYEKQVPLLLKDPLSILIQFVLTLSHTIGTEHLDFVIQMLYNLTYVQALTYISCKFSNDERDAWRRMGRQCLATSLDGLLSNIISWLSRSPLYEEMESSLTLPAICQSVWSPQSVEQTVEEFCLPFLRTASLLKSHLFDAEVPSLQANQSEFSLLVSFLHLGPAAGSDVLADVKSGTLSWSCVRWVIEEPHTLVRAWCLHITDFVLSARMEAKNLLQLNPNWQRPGLIKLPKRYYQIFQMFRAAKCSECNNVPKDPAICLTCRQFLCFRESCCAQNSVYESVAHSIACGAGTGMFLMVNSSLVVIIRGPRAALWGSVYLDEHGEEDRDLKRGKPLFLSMARYNLLESQWLSHGLDHACKRWVFHRDEL</sequence>
<dbReference type="SMART" id="SM00396">
    <property type="entry name" value="ZnF_UBR1"/>
    <property type="match status" value="1"/>
</dbReference>
<dbReference type="Pfam" id="PF02207">
    <property type="entry name" value="zf-UBR"/>
    <property type="match status" value="1"/>
</dbReference>
<name>A0AAE1B161_9GAST</name>
<dbReference type="FunFam" id="2.10.110.30:FF:000002">
    <property type="entry name" value="Putative e3 ubiquitin-protein ligase ubr3"/>
    <property type="match status" value="1"/>
</dbReference>
<evidence type="ECO:0000256" key="5">
    <source>
        <dbReference type="ARBA" id="ARBA00022771"/>
    </source>
</evidence>
<dbReference type="GO" id="GO:0008270">
    <property type="term" value="F:zinc ion binding"/>
    <property type="evidence" value="ECO:0007669"/>
    <property type="project" value="UniProtKB-UniRule"/>
</dbReference>
<dbReference type="Proteomes" id="UP001283361">
    <property type="component" value="Unassembled WGS sequence"/>
</dbReference>
<evidence type="ECO:0000256" key="9">
    <source>
        <dbReference type="PROSITE-ProRule" id="PRU00508"/>
    </source>
</evidence>
<dbReference type="InterPro" id="IPR055194">
    <property type="entry name" value="UBR1-like_WH"/>
</dbReference>
<dbReference type="SUPFAM" id="SSF57850">
    <property type="entry name" value="RING/U-box"/>
    <property type="match status" value="1"/>
</dbReference>
<feature type="zinc finger region" description="UBR-type" evidence="9">
    <location>
        <begin position="101"/>
        <end position="172"/>
    </location>
</feature>
<feature type="compositionally biased region" description="Low complexity" evidence="11">
    <location>
        <begin position="1068"/>
        <end position="1088"/>
    </location>
</feature>
<dbReference type="InterPro" id="IPR003126">
    <property type="entry name" value="Znf_UBR"/>
</dbReference>
<evidence type="ECO:0000256" key="2">
    <source>
        <dbReference type="ARBA" id="ARBA00004906"/>
    </source>
</evidence>
<gene>
    <name evidence="13" type="ORF">RRG08_054682</name>
</gene>
<evidence type="ECO:0000256" key="7">
    <source>
        <dbReference type="ARBA" id="ARBA00022833"/>
    </source>
</evidence>
<accession>A0AAE1B161</accession>
<dbReference type="GO" id="GO:0061630">
    <property type="term" value="F:ubiquitin protein ligase activity"/>
    <property type="evidence" value="ECO:0007669"/>
    <property type="project" value="UniProtKB-UniRule"/>
</dbReference>
<comment type="similarity">
    <text evidence="8 10">Belongs to the E3 ubiquitin-protein ligase UBR1-like family.</text>
</comment>
<protein>
    <recommendedName>
        <fullName evidence="10">E3 ubiquitin-protein ligase</fullName>
        <ecNumber evidence="10">2.3.2.27</ecNumber>
    </recommendedName>
</protein>
<dbReference type="EC" id="2.3.2.27" evidence="10"/>
<keyword evidence="4 10" id="KW-0479">Metal-binding</keyword>
<evidence type="ECO:0000256" key="8">
    <source>
        <dbReference type="ARBA" id="ARBA00046341"/>
    </source>
</evidence>
<keyword evidence="7 10" id="KW-0862">Zinc</keyword>
<dbReference type="PANTHER" id="PTHR21497">
    <property type="entry name" value="UBIQUITIN LIGASE E3 ALPHA-RELATED"/>
    <property type="match status" value="1"/>
</dbReference>
<evidence type="ECO:0000256" key="4">
    <source>
        <dbReference type="ARBA" id="ARBA00022723"/>
    </source>
</evidence>
<dbReference type="Pfam" id="PF18995">
    <property type="entry name" value="PRT6_C"/>
    <property type="match status" value="1"/>
</dbReference>
<evidence type="ECO:0000256" key="1">
    <source>
        <dbReference type="ARBA" id="ARBA00000900"/>
    </source>
</evidence>
<evidence type="ECO:0000313" key="13">
    <source>
        <dbReference type="EMBL" id="KAK3797658.1"/>
    </source>
</evidence>
<keyword evidence="6 10" id="KW-0833">Ubl conjugation pathway</keyword>
<dbReference type="CDD" id="cd16483">
    <property type="entry name" value="RING-H2_UBR3"/>
    <property type="match status" value="1"/>
</dbReference>
<dbReference type="PANTHER" id="PTHR21497:SF39">
    <property type="entry name" value="E3 UBIQUITIN-PROTEIN LIGASE UBR3"/>
    <property type="match status" value="1"/>
</dbReference>
<comment type="catalytic activity">
    <reaction evidence="1 10">
        <text>S-ubiquitinyl-[E2 ubiquitin-conjugating enzyme]-L-cysteine + [acceptor protein]-L-lysine = [E2 ubiquitin-conjugating enzyme]-L-cysteine + N(6)-ubiquitinyl-[acceptor protein]-L-lysine.</text>
        <dbReference type="EC" id="2.3.2.27"/>
    </reaction>
</comment>
<keyword evidence="3 10" id="KW-0808">Transferase</keyword>
<evidence type="ECO:0000256" key="11">
    <source>
        <dbReference type="SAM" id="MobiDB-lite"/>
    </source>
</evidence>
<feature type="region of interest" description="Disordered" evidence="11">
    <location>
        <begin position="1068"/>
        <end position="1092"/>
    </location>
</feature>
<evidence type="ECO:0000256" key="10">
    <source>
        <dbReference type="RuleBase" id="RU366018"/>
    </source>
</evidence>
<dbReference type="EMBL" id="JAWDGP010000750">
    <property type="protein sequence ID" value="KAK3797658.1"/>
    <property type="molecule type" value="Genomic_DNA"/>
</dbReference>
<reference evidence="13" key="1">
    <citation type="journal article" date="2023" name="G3 (Bethesda)">
        <title>A reference genome for the long-term kleptoplast-retaining sea slug Elysia crispata morphotype clarki.</title>
        <authorList>
            <person name="Eastman K.E."/>
            <person name="Pendleton A.L."/>
            <person name="Shaikh M.A."/>
            <person name="Suttiyut T."/>
            <person name="Ogas R."/>
            <person name="Tomko P."/>
            <person name="Gavelis G."/>
            <person name="Widhalm J.R."/>
            <person name="Wisecaver J.H."/>
        </authorList>
    </citation>
    <scope>NUCLEOTIDE SEQUENCE</scope>
    <source>
        <strain evidence="13">ECLA1</strain>
    </source>
</reference>
<dbReference type="GO" id="GO:0016567">
    <property type="term" value="P:protein ubiquitination"/>
    <property type="evidence" value="ECO:0007669"/>
    <property type="project" value="UniProtKB-UniRule"/>
</dbReference>
<evidence type="ECO:0000256" key="3">
    <source>
        <dbReference type="ARBA" id="ARBA00022679"/>
    </source>
</evidence>
<organism evidence="13 14">
    <name type="scientific">Elysia crispata</name>
    <name type="common">lettuce slug</name>
    <dbReference type="NCBI Taxonomy" id="231223"/>
    <lineage>
        <taxon>Eukaryota</taxon>
        <taxon>Metazoa</taxon>
        <taxon>Spiralia</taxon>
        <taxon>Lophotrochozoa</taxon>
        <taxon>Mollusca</taxon>
        <taxon>Gastropoda</taxon>
        <taxon>Heterobranchia</taxon>
        <taxon>Euthyneura</taxon>
        <taxon>Panpulmonata</taxon>
        <taxon>Sacoglossa</taxon>
        <taxon>Placobranchoidea</taxon>
        <taxon>Plakobranchidae</taxon>
        <taxon>Elysia</taxon>
    </lineage>
</organism>
<evidence type="ECO:0000259" key="12">
    <source>
        <dbReference type="PROSITE" id="PS51157"/>
    </source>
</evidence>
<dbReference type="InterPro" id="IPR044046">
    <property type="entry name" value="E3_ligase_UBR-like_C"/>
</dbReference>
<evidence type="ECO:0000256" key="6">
    <source>
        <dbReference type="ARBA" id="ARBA00022786"/>
    </source>
</evidence>
<comment type="caution">
    <text evidence="13">The sequence shown here is derived from an EMBL/GenBank/DDBJ whole genome shotgun (WGS) entry which is preliminary data.</text>
</comment>
<dbReference type="GO" id="GO:0005737">
    <property type="term" value="C:cytoplasm"/>
    <property type="evidence" value="ECO:0007669"/>
    <property type="project" value="TreeGrafter"/>
</dbReference>
<keyword evidence="5 10" id="KW-0863">Zinc-finger</keyword>
<dbReference type="GO" id="GO:0000151">
    <property type="term" value="C:ubiquitin ligase complex"/>
    <property type="evidence" value="ECO:0007669"/>
    <property type="project" value="TreeGrafter"/>
</dbReference>
<dbReference type="CDD" id="cd19673">
    <property type="entry name" value="UBR-box_UBR3"/>
    <property type="match status" value="1"/>
</dbReference>
<comment type="pathway">
    <text evidence="2 10">Protein modification; protein ubiquitination.</text>
</comment>
<comment type="function">
    <text evidence="10">Ubiquitin ligase protein which is a component of the N-end rule pathway. Recognizes and binds to proteins bearing specific N-terminal residues that are destabilizing according to the N-end rule, leading to their ubiquitination and subsequent degradation.</text>
</comment>
<dbReference type="Pfam" id="PF22960">
    <property type="entry name" value="WHD_UBR1"/>
    <property type="match status" value="1"/>
</dbReference>
<dbReference type="GO" id="GO:0071596">
    <property type="term" value="P:ubiquitin-dependent protein catabolic process via the N-end rule pathway"/>
    <property type="evidence" value="ECO:0007669"/>
    <property type="project" value="UniProtKB-UniRule"/>
</dbReference>